<dbReference type="PANTHER" id="PTHR32246:SF156">
    <property type="entry name" value="LIPID-BINDING FAMILY PROTEIN, PUTATIVE-RELATED"/>
    <property type="match status" value="1"/>
</dbReference>
<feature type="region of interest" description="Disordered" evidence="1">
    <location>
        <begin position="254"/>
        <end position="274"/>
    </location>
</feature>
<dbReference type="PROSITE" id="PS50004">
    <property type="entry name" value="C2"/>
    <property type="match status" value="1"/>
</dbReference>
<gene>
    <name evidence="3" type="ORF">COLO4_06359</name>
</gene>
<feature type="domain" description="C2" evidence="2">
    <location>
        <begin position="1"/>
        <end position="112"/>
    </location>
</feature>
<feature type="compositionally biased region" description="Polar residues" evidence="1">
    <location>
        <begin position="255"/>
        <end position="274"/>
    </location>
</feature>
<evidence type="ECO:0000259" key="2">
    <source>
        <dbReference type="PROSITE" id="PS50004"/>
    </source>
</evidence>
<dbReference type="Gene3D" id="2.60.40.150">
    <property type="entry name" value="C2 domain"/>
    <property type="match status" value="1"/>
</dbReference>
<keyword evidence="4" id="KW-1185">Reference proteome</keyword>
<dbReference type="OrthoDB" id="1909968at2759"/>
<dbReference type="Pfam" id="PF00168">
    <property type="entry name" value="C2"/>
    <property type="match status" value="1"/>
</dbReference>
<dbReference type="InterPro" id="IPR044750">
    <property type="entry name" value="C2_SRC2/BAP"/>
</dbReference>
<dbReference type="AlphaFoldDB" id="A0A1R3KN92"/>
<evidence type="ECO:0000256" key="1">
    <source>
        <dbReference type="SAM" id="MobiDB-lite"/>
    </source>
</evidence>
<dbReference type="InterPro" id="IPR000008">
    <property type="entry name" value="C2_dom"/>
</dbReference>
<dbReference type="CDD" id="cd04051">
    <property type="entry name" value="C2_SRC2_like"/>
    <property type="match status" value="1"/>
</dbReference>
<dbReference type="Proteomes" id="UP000187203">
    <property type="component" value="Unassembled WGS sequence"/>
</dbReference>
<proteinExistence type="predicted"/>
<organism evidence="3 4">
    <name type="scientific">Corchorus olitorius</name>
    <dbReference type="NCBI Taxonomy" id="93759"/>
    <lineage>
        <taxon>Eukaryota</taxon>
        <taxon>Viridiplantae</taxon>
        <taxon>Streptophyta</taxon>
        <taxon>Embryophyta</taxon>
        <taxon>Tracheophyta</taxon>
        <taxon>Spermatophyta</taxon>
        <taxon>Magnoliopsida</taxon>
        <taxon>eudicotyledons</taxon>
        <taxon>Gunneridae</taxon>
        <taxon>Pentapetalae</taxon>
        <taxon>rosids</taxon>
        <taxon>malvids</taxon>
        <taxon>Malvales</taxon>
        <taxon>Malvaceae</taxon>
        <taxon>Grewioideae</taxon>
        <taxon>Apeibeae</taxon>
        <taxon>Corchorus</taxon>
    </lineage>
</organism>
<dbReference type="EMBL" id="AWUE01012666">
    <property type="protein sequence ID" value="OMP08552.1"/>
    <property type="molecule type" value="Genomic_DNA"/>
</dbReference>
<dbReference type="SUPFAM" id="SSF49562">
    <property type="entry name" value="C2 domain (Calcium/lipid-binding domain, CaLB)"/>
    <property type="match status" value="1"/>
</dbReference>
<accession>A0A1R3KN92</accession>
<sequence length="274" mass="29597">MEMEMFYVLEITLISAQGLKEPSNKLRRMQTYATACVDSSVKLRTCVDRVGGENPTWNDKFLFKVSPEFLSSETSGVSVEIFSVGVLRDTLLGTVRFLVSNFLSSGSSFDALKTPSFNAVQVRRPSGRIQGVLNVGATIRDGADVPALSGGVSAIGFRDLITENIRASNRGMKKSKSRDVLVSRENSFHGSDDQSDSCDSTVSSSSTAARALKEWNEVVGDLEGKNRVRSSSDGGMMFCGLMSSPSRRAACLPTLKSSQSFNEGKSGNKPSRFA</sequence>
<comment type="caution">
    <text evidence="3">The sequence shown here is derived from an EMBL/GenBank/DDBJ whole genome shotgun (WGS) entry which is preliminary data.</text>
</comment>
<reference evidence="4" key="1">
    <citation type="submission" date="2013-09" db="EMBL/GenBank/DDBJ databases">
        <title>Corchorus olitorius genome sequencing.</title>
        <authorList>
            <person name="Alam M."/>
            <person name="Haque M.S."/>
            <person name="Islam M.S."/>
            <person name="Emdad E.M."/>
            <person name="Islam M.M."/>
            <person name="Ahmed B."/>
            <person name="Halim A."/>
            <person name="Hossen Q.M.M."/>
            <person name="Hossain M.Z."/>
            <person name="Ahmed R."/>
            <person name="Khan M.M."/>
            <person name="Islam R."/>
            <person name="Rashid M.M."/>
            <person name="Khan S.A."/>
            <person name="Rahman M.S."/>
            <person name="Alam M."/>
            <person name="Yahiya A.S."/>
            <person name="Khan M.S."/>
            <person name="Azam M.S."/>
            <person name="Haque T."/>
            <person name="Lashkar M.Z.H."/>
            <person name="Akhand A.I."/>
            <person name="Morshed G."/>
            <person name="Roy S."/>
            <person name="Uddin K.S."/>
            <person name="Rabeya T."/>
            <person name="Hossain A.S."/>
            <person name="Chowdhury A."/>
            <person name="Snigdha A.R."/>
            <person name="Mortoza M.S."/>
            <person name="Matin S.A."/>
            <person name="Hoque S.M.E."/>
            <person name="Islam M.K."/>
            <person name="Roy D.K."/>
            <person name="Haider R."/>
            <person name="Moosa M.M."/>
            <person name="Elias S.M."/>
            <person name="Hasan A.M."/>
            <person name="Jahan S."/>
            <person name="Shafiuddin M."/>
            <person name="Mahmood N."/>
            <person name="Shommy N.S."/>
        </authorList>
    </citation>
    <scope>NUCLEOTIDE SEQUENCE [LARGE SCALE GENOMIC DNA]</scope>
    <source>
        <strain evidence="4">cv. O-4</strain>
    </source>
</reference>
<evidence type="ECO:0000313" key="3">
    <source>
        <dbReference type="EMBL" id="OMP08552.1"/>
    </source>
</evidence>
<dbReference type="SMART" id="SM00239">
    <property type="entry name" value="C2"/>
    <property type="match status" value="1"/>
</dbReference>
<evidence type="ECO:0000313" key="4">
    <source>
        <dbReference type="Proteomes" id="UP000187203"/>
    </source>
</evidence>
<dbReference type="STRING" id="93759.A0A1R3KN92"/>
<dbReference type="GO" id="GO:0006952">
    <property type="term" value="P:defense response"/>
    <property type="evidence" value="ECO:0007669"/>
    <property type="project" value="InterPro"/>
</dbReference>
<dbReference type="InterPro" id="IPR035892">
    <property type="entry name" value="C2_domain_sf"/>
</dbReference>
<dbReference type="PANTHER" id="PTHR32246">
    <property type="entry name" value="INGRESSION PROTEIN FIC1"/>
    <property type="match status" value="1"/>
</dbReference>
<protein>
    <submittedName>
        <fullName evidence="3">C2 calcium-dependent membrane targeting</fullName>
    </submittedName>
</protein>
<name>A0A1R3KN92_9ROSI</name>